<keyword evidence="2" id="KW-0238">DNA-binding</keyword>
<feature type="domain" description="Response regulatory" evidence="5">
    <location>
        <begin position="15"/>
        <end position="135"/>
    </location>
</feature>
<dbReference type="InterPro" id="IPR011006">
    <property type="entry name" value="CheY-like_superfamily"/>
</dbReference>
<feature type="modified residue" description="4-aspartylphosphate" evidence="3">
    <location>
        <position position="70"/>
    </location>
</feature>
<evidence type="ECO:0000256" key="3">
    <source>
        <dbReference type="PROSITE-ProRule" id="PRU00169"/>
    </source>
</evidence>
<evidence type="ECO:0000259" key="4">
    <source>
        <dbReference type="PROSITE" id="PS50043"/>
    </source>
</evidence>
<protein>
    <submittedName>
        <fullName evidence="6">Transcriptional regulatory protein DevR (DosR)</fullName>
    </submittedName>
</protein>
<reference evidence="6 7" key="1">
    <citation type="submission" date="2019-02" db="EMBL/GenBank/DDBJ databases">
        <title>Deep-cultivation of Planctomycetes and their phenomic and genomic characterization uncovers novel biology.</title>
        <authorList>
            <person name="Wiegand S."/>
            <person name="Jogler M."/>
            <person name="Boedeker C."/>
            <person name="Pinto D."/>
            <person name="Vollmers J."/>
            <person name="Rivas-Marin E."/>
            <person name="Kohn T."/>
            <person name="Peeters S.H."/>
            <person name="Heuer A."/>
            <person name="Rast P."/>
            <person name="Oberbeckmann S."/>
            <person name="Bunk B."/>
            <person name="Jeske O."/>
            <person name="Meyerdierks A."/>
            <person name="Storesund J.E."/>
            <person name="Kallscheuer N."/>
            <person name="Luecker S."/>
            <person name="Lage O.M."/>
            <person name="Pohl T."/>
            <person name="Merkel B.J."/>
            <person name="Hornburger P."/>
            <person name="Mueller R.-W."/>
            <person name="Bruemmer F."/>
            <person name="Labrenz M."/>
            <person name="Spormann A.M."/>
            <person name="Op Den Camp H."/>
            <person name="Overmann J."/>
            <person name="Amann R."/>
            <person name="Jetten M.S.M."/>
            <person name="Mascher T."/>
            <person name="Medema M.H."/>
            <person name="Devos D.P."/>
            <person name="Kaster A.-K."/>
            <person name="Ovreas L."/>
            <person name="Rohde M."/>
            <person name="Galperin M.Y."/>
            <person name="Jogler C."/>
        </authorList>
    </citation>
    <scope>NUCLEOTIDE SEQUENCE [LARGE SCALE GENOMIC DNA]</scope>
    <source>
        <strain evidence="6 7">Poly51</strain>
    </source>
</reference>
<dbReference type="PANTHER" id="PTHR43214:SF43">
    <property type="entry name" value="TWO-COMPONENT RESPONSE REGULATOR"/>
    <property type="match status" value="1"/>
</dbReference>
<dbReference type="InterPro" id="IPR000792">
    <property type="entry name" value="Tscrpt_reg_LuxR_C"/>
</dbReference>
<organism evidence="6 7">
    <name type="scientific">Rubripirellula tenax</name>
    <dbReference type="NCBI Taxonomy" id="2528015"/>
    <lineage>
        <taxon>Bacteria</taxon>
        <taxon>Pseudomonadati</taxon>
        <taxon>Planctomycetota</taxon>
        <taxon>Planctomycetia</taxon>
        <taxon>Pirellulales</taxon>
        <taxon>Pirellulaceae</taxon>
        <taxon>Rubripirellula</taxon>
    </lineage>
</organism>
<evidence type="ECO:0000256" key="2">
    <source>
        <dbReference type="ARBA" id="ARBA00023125"/>
    </source>
</evidence>
<dbReference type="Gene3D" id="3.40.50.2300">
    <property type="match status" value="1"/>
</dbReference>
<dbReference type="Pfam" id="PF00196">
    <property type="entry name" value="GerE"/>
    <property type="match status" value="1"/>
</dbReference>
<dbReference type="GO" id="GO:0003677">
    <property type="term" value="F:DNA binding"/>
    <property type="evidence" value="ECO:0007669"/>
    <property type="project" value="UniProtKB-KW"/>
</dbReference>
<keyword evidence="7" id="KW-1185">Reference proteome</keyword>
<dbReference type="CDD" id="cd06170">
    <property type="entry name" value="LuxR_C_like"/>
    <property type="match status" value="1"/>
</dbReference>
<keyword evidence="1 3" id="KW-0597">Phosphoprotein</keyword>
<sequence length="232" mass="24981">MDRLAEVVPLNEITKAILIEDHPSYRRVIELTIDGDPAIELIGVFGTAEMAVQRLGRLDAVERPHVILLDLNLPGISGIEAIGKILAIAPHAKIIVLTQSSAKKDIQDAIQRGAAGYLLKSATAKEIVDGIKTVAAGGGALDGEVARYVMEMVKGPPTKTDPKLVLSPREREILVLLSKGMVKKEIASELGIGYGSVATYIRRLYEKLNVQNAPAAIDMAHRLGVFPDDRHG</sequence>
<dbReference type="InterPro" id="IPR058245">
    <property type="entry name" value="NreC/VraR/RcsB-like_REC"/>
</dbReference>
<dbReference type="CDD" id="cd17535">
    <property type="entry name" value="REC_NarL-like"/>
    <property type="match status" value="1"/>
</dbReference>
<evidence type="ECO:0000259" key="5">
    <source>
        <dbReference type="PROSITE" id="PS50110"/>
    </source>
</evidence>
<dbReference type="InterPro" id="IPR016032">
    <property type="entry name" value="Sig_transdc_resp-reg_C-effctor"/>
</dbReference>
<dbReference type="GO" id="GO:0006355">
    <property type="term" value="P:regulation of DNA-templated transcription"/>
    <property type="evidence" value="ECO:0007669"/>
    <property type="project" value="InterPro"/>
</dbReference>
<dbReference type="PROSITE" id="PS50110">
    <property type="entry name" value="RESPONSE_REGULATORY"/>
    <property type="match status" value="1"/>
</dbReference>
<dbReference type="PRINTS" id="PR00038">
    <property type="entry name" value="HTHLUXR"/>
</dbReference>
<dbReference type="Proteomes" id="UP000318288">
    <property type="component" value="Unassembled WGS sequence"/>
</dbReference>
<dbReference type="InterPro" id="IPR039420">
    <property type="entry name" value="WalR-like"/>
</dbReference>
<proteinExistence type="predicted"/>
<dbReference type="SMART" id="SM00421">
    <property type="entry name" value="HTH_LUXR"/>
    <property type="match status" value="1"/>
</dbReference>
<dbReference type="SUPFAM" id="SSF52172">
    <property type="entry name" value="CheY-like"/>
    <property type="match status" value="1"/>
</dbReference>
<evidence type="ECO:0000313" key="6">
    <source>
        <dbReference type="EMBL" id="TWU60467.1"/>
    </source>
</evidence>
<evidence type="ECO:0000256" key="1">
    <source>
        <dbReference type="ARBA" id="ARBA00022553"/>
    </source>
</evidence>
<dbReference type="Pfam" id="PF00072">
    <property type="entry name" value="Response_reg"/>
    <property type="match status" value="1"/>
</dbReference>
<dbReference type="PANTHER" id="PTHR43214">
    <property type="entry name" value="TWO-COMPONENT RESPONSE REGULATOR"/>
    <property type="match status" value="1"/>
</dbReference>
<dbReference type="InterPro" id="IPR001789">
    <property type="entry name" value="Sig_transdc_resp-reg_receiver"/>
</dbReference>
<dbReference type="GO" id="GO:0000160">
    <property type="term" value="P:phosphorelay signal transduction system"/>
    <property type="evidence" value="ECO:0007669"/>
    <property type="project" value="InterPro"/>
</dbReference>
<evidence type="ECO:0000313" key="7">
    <source>
        <dbReference type="Proteomes" id="UP000318288"/>
    </source>
</evidence>
<gene>
    <name evidence="6" type="primary">devR</name>
    <name evidence="6" type="ORF">Poly51_07430</name>
</gene>
<dbReference type="PROSITE" id="PS50043">
    <property type="entry name" value="HTH_LUXR_2"/>
    <property type="match status" value="1"/>
</dbReference>
<accession>A0A5C6FKD1</accession>
<dbReference type="SUPFAM" id="SSF46894">
    <property type="entry name" value="C-terminal effector domain of the bipartite response regulators"/>
    <property type="match status" value="1"/>
</dbReference>
<comment type="caution">
    <text evidence="6">The sequence shown here is derived from an EMBL/GenBank/DDBJ whole genome shotgun (WGS) entry which is preliminary data.</text>
</comment>
<dbReference type="SMART" id="SM00448">
    <property type="entry name" value="REC"/>
    <property type="match status" value="1"/>
</dbReference>
<dbReference type="EMBL" id="SJPW01000001">
    <property type="protein sequence ID" value="TWU60467.1"/>
    <property type="molecule type" value="Genomic_DNA"/>
</dbReference>
<name>A0A5C6FKD1_9BACT</name>
<dbReference type="AlphaFoldDB" id="A0A5C6FKD1"/>
<feature type="domain" description="HTH luxR-type" evidence="4">
    <location>
        <begin position="159"/>
        <end position="224"/>
    </location>
</feature>